<sequence>MTDRVRWLMLGLLLLCGGLGIGATMLLRWSSSAQEQATTLLRHQMTADMMHDAIRGDVLAILASRDPMLAIDGEGARSSLDERITEFRASMAKTRAFRDSPSVSAAAAAVQEPFEAYNQAAVEIAGRAIVDPAGAARLLPGFFERFEQLEVGMEKLTEAIEQHGASTSRWARLLGLFAIGIISVALLGALVVAVRVALAMRRQLIEPLIATSAAIERLAAGDRTQQVEGTNRPDELGTLARGVEQLRTRLDDAEKQAAAQTELIVGSIGEGLEALARSDLSRRVEVRSGDALAALTVNFNRALDSLCGVVRQVADSASTLRGGAGEIASATQDFARRTEHCAASIEQTSHALVEVDNRIRGAAETAASTVAQANQGIAVVERGRATTDEAVAAMERVSDSATGIDSVIEGLDKIAFQTRVLAMNAAVEAGHAGEAGKGFAVVADLVSALAMRAEEEAKRARHQLTVTQGEIAGAVTAVRSVDGALNEIAGSVSGVHQLIATIAADNQAQAGSMSQIREAMAALDRATQQNAAMVEESSAATQELAQQADRLTREAARFVLPEAGAAPRAGPALVARAA</sequence>
<feature type="domain" description="Methyl-accepting transducer" evidence="6">
    <location>
        <begin position="316"/>
        <end position="545"/>
    </location>
</feature>
<protein>
    <submittedName>
        <fullName evidence="8">HAMP domain-containing methyl-accepting chemotaxis protein</fullName>
    </submittedName>
</protein>
<dbReference type="InterPro" id="IPR004090">
    <property type="entry name" value="Chemotax_Me-accpt_rcpt"/>
</dbReference>
<feature type="transmembrane region" description="Helical" evidence="5">
    <location>
        <begin position="173"/>
        <end position="198"/>
    </location>
</feature>
<dbReference type="CDD" id="cd06225">
    <property type="entry name" value="HAMP"/>
    <property type="match status" value="2"/>
</dbReference>
<dbReference type="SUPFAM" id="SSF158472">
    <property type="entry name" value="HAMP domain-like"/>
    <property type="match status" value="1"/>
</dbReference>
<evidence type="ECO:0000256" key="5">
    <source>
        <dbReference type="SAM" id="Phobius"/>
    </source>
</evidence>
<dbReference type="EMBL" id="BAABBQ010000001">
    <property type="protein sequence ID" value="GAA4010121.1"/>
    <property type="molecule type" value="Genomic_DNA"/>
</dbReference>
<feature type="domain" description="HAMP" evidence="7">
    <location>
        <begin position="202"/>
        <end position="255"/>
    </location>
</feature>
<dbReference type="Gene3D" id="1.10.287.950">
    <property type="entry name" value="Methyl-accepting chemotaxis protein"/>
    <property type="match status" value="1"/>
</dbReference>
<reference evidence="9" key="1">
    <citation type="journal article" date="2019" name="Int. J. Syst. Evol. Microbiol.">
        <title>The Global Catalogue of Microorganisms (GCM) 10K type strain sequencing project: providing services to taxonomists for standard genome sequencing and annotation.</title>
        <authorList>
            <consortium name="The Broad Institute Genomics Platform"/>
            <consortium name="The Broad Institute Genome Sequencing Center for Infectious Disease"/>
            <person name="Wu L."/>
            <person name="Ma J."/>
        </authorList>
    </citation>
    <scope>NUCLEOTIDE SEQUENCE [LARGE SCALE GENOMIC DNA]</scope>
    <source>
        <strain evidence="9">JCM 17563</strain>
    </source>
</reference>
<keyword evidence="5" id="KW-0472">Membrane</keyword>
<dbReference type="PROSITE" id="PS50111">
    <property type="entry name" value="CHEMOTAXIS_TRANSDUC_2"/>
    <property type="match status" value="1"/>
</dbReference>
<dbReference type="InterPro" id="IPR051310">
    <property type="entry name" value="MCP_chemotaxis"/>
</dbReference>
<feature type="domain" description="HAMP" evidence="7">
    <location>
        <begin position="265"/>
        <end position="311"/>
    </location>
</feature>
<dbReference type="InterPro" id="IPR003660">
    <property type="entry name" value="HAMP_dom"/>
</dbReference>
<gene>
    <name evidence="8" type="ORF">GCM10022280_04130</name>
</gene>
<dbReference type="PRINTS" id="PR00260">
    <property type="entry name" value="CHEMTRNSDUCR"/>
</dbReference>
<evidence type="ECO:0000256" key="3">
    <source>
        <dbReference type="PROSITE-ProRule" id="PRU00284"/>
    </source>
</evidence>
<dbReference type="InterPro" id="IPR004089">
    <property type="entry name" value="MCPsignal_dom"/>
</dbReference>
<organism evidence="8 9">
    <name type="scientific">Sphingomonas swuensis</name>
    <dbReference type="NCBI Taxonomy" id="977800"/>
    <lineage>
        <taxon>Bacteria</taxon>
        <taxon>Pseudomonadati</taxon>
        <taxon>Pseudomonadota</taxon>
        <taxon>Alphaproteobacteria</taxon>
        <taxon>Sphingomonadales</taxon>
        <taxon>Sphingomonadaceae</taxon>
        <taxon>Sphingomonas</taxon>
    </lineage>
</organism>
<comment type="similarity">
    <text evidence="2">Belongs to the methyl-accepting chemotaxis (MCP) protein family.</text>
</comment>
<keyword evidence="3" id="KW-0807">Transducer</keyword>
<dbReference type="Pfam" id="PF00015">
    <property type="entry name" value="MCPsignal"/>
    <property type="match status" value="1"/>
</dbReference>
<dbReference type="SUPFAM" id="SSF58104">
    <property type="entry name" value="Methyl-accepting chemotaxis protein (MCP) signaling domain"/>
    <property type="match status" value="1"/>
</dbReference>
<keyword evidence="5" id="KW-0812">Transmembrane</keyword>
<name>A0ABP7SCV1_9SPHN</name>
<dbReference type="PROSITE" id="PS50885">
    <property type="entry name" value="HAMP"/>
    <property type="match status" value="2"/>
</dbReference>
<evidence type="ECO:0000313" key="8">
    <source>
        <dbReference type="EMBL" id="GAA4010121.1"/>
    </source>
</evidence>
<evidence type="ECO:0000259" key="7">
    <source>
        <dbReference type="PROSITE" id="PS50885"/>
    </source>
</evidence>
<keyword evidence="9" id="KW-1185">Reference proteome</keyword>
<evidence type="ECO:0000256" key="2">
    <source>
        <dbReference type="ARBA" id="ARBA00029447"/>
    </source>
</evidence>
<dbReference type="SMART" id="SM00283">
    <property type="entry name" value="MA"/>
    <property type="match status" value="1"/>
</dbReference>
<proteinExistence type="inferred from homology"/>
<keyword evidence="1" id="KW-0145">Chemotaxis</keyword>
<feature type="coiled-coil region" evidence="4">
    <location>
        <begin position="516"/>
        <end position="554"/>
    </location>
</feature>
<feature type="coiled-coil region" evidence="4">
    <location>
        <begin position="236"/>
        <end position="263"/>
    </location>
</feature>
<dbReference type="Pfam" id="PF00672">
    <property type="entry name" value="HAMP"/>
    <property type="match status" value="2"/>
</dbReference>
<evidence type="ECO:0000256" key="1">
    <source>
        <dbReference type="ARBA" id="ARBA00022500"/>
    </source>
</evidence>
<dbReference type="Gene3D" id="6.10.340.10">
    <property type="match status" value="1"/>
</dbReference>
<evidence type="ECO:0000256" key="4">
    <source>
        <dbReference type="SAM" id="Coils"/>
    </source>
</evidence>
<dbReference type="PANTHER" id="PTHR43531">
    <property type="entry name" value="PROTEIN ICFG"/>
    <property type="match status" value="1"/>
</dbReference>
<evidence type="ECO:0000313" key="9">
    <source>
        <dbReference type="Proteomes" id="UP001500235"/>
    </source>
</evidence>
<dbReference type="SMART" id="SM00304">
    <property type="entry name" value="HAMP"/>
    <property type="match status" value="2"/>
</dbReference>
<keyword evidence="5" id="KW-1133">Transmembrane helix</keyword>
<accession>A0ABP7SCV1</accession>
<dbReference type="Proteomes" id="UP001500235">
    <property type="component" value="Unassembled WGS sequence"/>
</dbReference>
<evidence type="ECO:0000259" key="6">
    <source>
        <dbReference type="PROSITE" id="PS50111"/>
    </source>
</evidence>
<keyword evidence="4" id="KW-0175">Coiled coil</keyword>
<comment type="caution">
    <text evidence="8">The sequence shown here is derived from an EMBL/GenBank/DDBJ whole genome shotgun (WGS) entry which is preliminary data.</text>
</comment>
<dbReference type="PANTHER" id="PTHR43531:SF11">
    <property type="entry name" value="METHYL-ACCEPTING CHEMOTAXIS PROTEIN 3"/>
    <property type="match status" value="1"/>
</dbReference>